<dbReference type="InterPro" id="IPR025393">
    <property type="entry name" value="DUF4301"/>
</dbReference>
<reference evidence="2 3" key="1">
    <citation type="submission" date="2020-07" db="EMBL/GenBank/DDBJ databases">
        <title>Genomic Encyclopedia of Type Strains, Phase IV (KMG-IV): sequencing the most valuable type-strain genomes for metagenomic binning, comparative biology and taxonomic classification.</title>
        <authorList>
            <person name="Goeker M."/>
        </authorList>
    </citation>
    <scope>NUCLEOTIDE SEQUENCE [LARGE SCALE GENOMIC DNA]</scope>
    <source>
        <strain evidence="2 3">DSM 17721</strain>
    </source>
</reference>
<sequence length="523" mass="58808">MKRTQWSSKDLEQIREHGLSEQVVEEQVAVFEKGAPYAELDRPCTVGDGIKRLGDEDLDEYIRAFEKAVSRREAVKFVPASGAATRMFKALLQISHSHSPVEYAEICAKGQKEGGVYAEACSFMDQVQQFAFYEDLAQKMGKDGLDAAELRKQGDFTQIFEYLLTDKGLDYASTPKGLILFHKYPDGARTAFEEHLVEAAAYAKDQDSRCRLHLTVSPEHRSGFEALLRARRRDYEQAYNAAYDVGFSQQSPATDTIAVDMGNRPFRDSDGRLVFRPGGHGALIDNLNALDADLVFIKNIDNVVPDRLKNETFRWKKALAGYLVKLEKQIRRFQEQLAGDSPRNPDLDEAAEFVEDQLGVRLPDYFRNASSDRKKAFLTDRLHRPLRVCGMVPSTGEPGGGPFWVKDKEGGASIQIVESAQIDPDSPRQQEIAKALTHFNPVDIVASLRDANNRPFDLHRYVDDQAVFISVKSKDGRELKALEHPGLWNGAMAGWNTVFVEVPLITFNPVKTVNDLLRREHQG</sequence>
<dbReference type="RefSeq" id="WP_181549981.1">
    <property type="nucleotide sequence ID" value="NZ_JACDUS010000001.1"/>
</dbReference>
<dbReference type="InterPro" id="IPR029044">
    <property type="entry name" value="Nucleotide-diphossugar_trans"/>
</dbReference>
<proteinExistence type="predicted"/>
<dbReference type="AlphaFoldDB" id="A0A7W0HJQ5"/>
<evidence type="ECO:0000313" key="3">
    <source>
        <dbReference type="Proteomes" id="UP000525298"/>
    </source>
</evidence>
<comment type="caution">
    <text evidence="2">The sequence shown here is derived from an EMBL/GenBank/DDBJ whole genome shotgun (WGS) entry which is preliminary data.</text>
</comment>
<dbReference type="Pfam" id="PF14134">
    <property type="entry name" value="DUF4301"/>
    <property type="match status" value="1"/>
</dbReference>
<keyword evidence="3" id="KW-1185">Reference proteome</keyword>
<name>A0A7W0HJQ5_9BACT</name>
<feature type="domain" description="DUF4301" evidence="1">
    <location>
        <begin position="8"/>
        <end position="522"/>
    </location>
</feature>
<protein>
    <recommendedName>
        <fullName evidence="1">DUF4301 domain-containing protein</fullName>
    </recommendedName>
</protein>
<dbReference type="SUPFAM" id="SSF53448">
    <property type="entry name" value="Nucleotide-diphospho-sugar transferases"/>
    <property type="match status" value="1"/>
</dbReference>
<organism evidence="2 3">
    <name type="scientific">Desulfosalsimonas propionicica</name>
    <dbReference type="NCBI Taxonomy" id="332175"/>
    <lineage>
        <taxon>Bacteria</taxon>
        <taxon>Pseudomonadati</taxon>
        <taxon>Thermodesulfobacteriota</taxon>
        <taxon>Desulfobacteria</taxon>
        <taxon>Desulfobacterales</taxon>
        <taxon>Desulfosalsimonadaceae</taxon>
        <taxon>Desulfosalsimonas</taxon>
    </lineage>
</organism>
<gene>
    <name evidence="2" type="ORF">HNR65_000645</name>
</gene>
<evidence type="ECO:0000259" key="1">
    <source>
        <dbReference type="Pfam" id="PF14134"/>
    </source>
</evidence>
<evidence type="ECO:0000313" key="2">
    <source>
        <dbReference type="EMBL" id="MBA2880338.1"/>
    </source>
</evidence>
<accession>A0A7W0HJQ5</accession>
<dbReference type="Proteomes" id="UP000525298">
    <property type="component" value="Unassembled WGS sequence"/>
</dbReference>
<dbReference type="EMBL" id="JACDUS010000001">
    <property type="protein sequence ID" value="MBA2880338.1"/>
    <property type="molecule type" value="Genomic_DNA"/>
</dbReference>